<dbReference type="Gene3D" id="1.20.970.10">
    <property type="entry name" value="Transferase, Pyrimidine Nucleoside Phosphorylase, Chain C"/>
    <property type="match status" value="1"/>
</dbReference>
<protein>
    <submittedName>
        <fullName evidence="4">Glycosyl transferase family protein</fullName>
    </submittedName>
</protein>
<dbReference type="AlphaFoldDB" id="A0A2X2T7F1"/>
<sequence length="77" mass="8410">MGKTTPEILDFDTARGLYSHMLKGEVPDLELGGVLIALRIKGEGEAEMLGFYEAMKQHGDYAHAAARQADADCHSFL</sequence>
<keyword evidence="2 4" id="KW-0808">Transferase</keyword>
<dbReference type="Proteomes" id="UP000251197">
    <property type="component" value="Unassembled WGS sequence"/>
</dbReference>
<feature type="domain" description="Glycosyl transferase family 3 N-terminal" evidence="3">
    <location>
        <begin position="7"/>
        <end position="59"/>
    </location>
</feature>
<evidence type="ECO:0000256" key="1">
    <source>
        <dbReference type="ARBA" id="ARBA00022676"/>
    </source>
</evidence>
<name>A0A2X2T7F1_9ENTR</name>
<reference evidence="4 5" key="1">
    <citation type="submission" date="2018-06" db="EMBL/GenBank/DDBJ databases">
        <authorList>
            <consortium name="Pathogen Informatics"/>
            <person name="Doyle S."/>
        </authorList>
    </citation>
    <scope>NUCLEOTIDE SEQUENCE [LARGE SCALE GENOMIC DNA]</scope>
    <source>
        <strain evidence="4 5">NCTC12120</strain>
    </source>
</reference>
<dbReference type="InterPro" id="IPR017459">
    <property type="entry name" value="Glycosyl_Trfase_fam3_N_dom"/>
</dbReference>
<dbReference type="Pfam" id="PF02885">
    <property type="entry name" value="Glycos_trans_3N"/>
    <property type="match status" value="1"/>
</dbReference>
<accession>A0A2X2T7F1</accession>
<organism evidence="4 5">
    <name type="scientific">Cedecea neteri</name>
    <dbReference type="NCBI Taxonomy" id="158822"/>
    <lineage>
        <taxon>Bacteria</taxon>
        <taxon>Pseudomonadati</taxon>
        <taxon>Pseudomonadota</taxon>
        <taxon>Gammaproteobacteria</taxon>
        <taxon>Enterobacterales</taxon>
        <taxon>Enterobacteriaceae</taxon>
        <taxon>Cedecea</taxon>
    </lineage>
</organism>
<evidence type="ECO:0000259" key="3">
    <source>
        <dbReference type="Pfam" id="PF02885"/>
    </source>
</evidence>
<evidence type="ECO:0000313" key="5">
    <source>
        <dbReference type="Proteomes" id="UP000251197"/>
    </source>
</evidence>
<gene>
    <name evidence="4" type="ORF">NCTC12120_00239</name>
</gene>
<dbReference type="GO" id="GO:0016757">
    <property type="term" value="F:glycosyltransferase activity"/>
    <property type="evidence" value="ECO:0007669"/>
    <property type="project" value="UniProtKB-KW"/>
</dbReference>
<evidence type="ECO:0000313" key="4">
    <source>
        <dbReference type="EMBL" id="SQA96483.1"/>
    </source>
</evidence>
<evidence type="ECO:0000256" key="2">
    <source>
        <dbReference type="ARBA" id="ARBA00022679"/>
    </source>
</evidence>
<dbReference type="EMBL" id="UAVU01000003">
    <property type="protein sequence ID" value="SQA96483.1"/>
    <property type="molecule type" value="Genomic_DNA"/>
</dbReference>
<dbReference type="SUPFAM" id="SSF47648">
    <property type="entry name" value="Nucleoside phosphorylase/phosphoribosyltransferase N-terminal domain"/>
    <property type="match status" value="1"/>
</dbReference>
<dbReference type="InterPro" id="IPR036320">
    <property type="entry name" value="Glycosyl_Trfase_fam3_N_dom_sf"/>
</dbReference>
<keyword evidence="1" id="KW-0328">Glycosyltransferase</keyword>
<proteinExistence type="predicted"/>